<keyword evidence="2" id="KW-0808">Transferase</keyword>
<accession>A0A5C8KWJ2</accession>
<comment type="caution">
    <text evidence="2">The sequence shown here is derived from an EMBL/GenBank/DDBJ whole genome shotgun (WGS) entry which is preliminary data.</text>
</comment>
<reference evidence="2 3" key="1">
    <citation type="submission" date="2019-08" db="EMBL/GenBank/DDBJ databases">
        <authorList>
            <person name="Karlyshev A.V."/>
        </authorList>
    </citation>
    <scope>NUCLEOTIDE SEQUENCE [LARGE SCALE GENOMIC DNA]</scope>
    <source>
        <strain evidence="2 3">Alg18-2.2</strain>
    </source>
</reference>
<dbReference type="AlphaFoldDB" id="A0A5C8KWJ2"/>
<dbReference type="EMBL" id="VRTS01000001">
    <property type="protein sequence ID" value="TXK65570.1"/>
    <property type="molecule type" value="Genomic_DNA"/>
</dbReference>
<dbReference type="OrthoDB" id="336227at2"/>
<evidence type="ECO:0000313" key="2">
    <source>
        <dbReference type="EMBL" id="TXK65570.1"/>
    </source>
</evidence>
<organism evidence="2 3">
    <name type="scientific">Alkalisalibacterium limincola</name>
    <dbReference type="NCBI Taxonomy" id="2699169"/>
    <lineage>
        <taxon>Bacteria</taxon>
        <taxon>Pseudomonadati</taxon>
        <taxon>Pseudomonadota</taxon>
        <taxon>Gammaproteobacteria</taxon>
        <taxon>Lysobacterales</taxon>
        <taxon>Lysobacteraceae</taxon>
        <taxon>Alkalisalibacterium</taxon>
    </lineage>
</organism>
<dbReference type="Proteomes" id="UP000321248">
    <property type="component" value="Unassembled WGS sequence"/>
</dbReference>
<dbReference type="InterPro" id="IPR039523">
    <property type="entry name" value="RimK-rel_E_lig_ATP-grasp"/>
</dbReference>
<proteinExistence type="predicted"/>
<dbReference type="GO" id="GO:0016740">
    <property type="term" value="F:transferase activity"/>
    <property type="evidence" value="ECO:0007669"/>
    <property type="project" value="UniProtKB-KW"/>
</dbReference>
<gene>
    <name evidence="2" type="ORF">FU658_00050</name>
</gene>
<protein>
    <submittedName>
        <fullName evidence="2">Hexapeptide transferase</fullName>
    </submittedName>
</protein>
<dbReference type="Pfam" id="PF14397">
    <property type="entry name" value="ATPgrasp_ST"/>
    <property type="match status" value="1"/>
</dbReference>
<sequence length="334" mass="37876">MSFVRRIAYLGYYLRRMQWATLWRFMGHVNTRHGIGHVRQALAVVRDSLRYNIAPLEWYQFGFFGMDSAAKSLWAGTGTMYEFQLLSNPRPSRGVLSDKRHFYLAYREFFRHPLWSIDEFRQDPGLADRVLAQQDRLVFKDATGNCGASVRIHHSSELQAEHLAEWMQQHGFDMVEAFVEQHSLLSALSPSGVNTVRVFTLVDRAGQYRVLGCRLRISVNSPVDNMAAGNLAAPIDEATGIVNGPGVYSDITKAPESLHPITRTPIVGFQVPFWPETLDMVRRASLLHPQNRSIGWDIVITPEGPGLIEGNHDWCKLVWQLPVQRGLKHLLAAS</sequence>
<evidence type="ECO:0000259" key="1">
    <source>
        <dbReference type="Pfam" id="PF14397"/>
    </source>
</evidence>
<dbReference type="RefSeq" id="WP_147890242.1">
    <property type="nucleotide sequence ID" value="NZ_VRTS01000001.1"/>
</dbReference>
<name>A0A5C8KWJ2_9GAMM</name>
<feature type="domain" description="Alpha-L-glutamate ligase-related protein ATP-grasp" evidence="1">
    <location>
        <begin position="172"/>
        <end position="331"/>
    </location>
</feature>
<evidence type="ECO:0000313" key="3">
    <source>
        <dbReference type="Proteomes" id="UP000321248"/>
    </source>
</evidence>
<keyword evidence="3" id="KW-1185">Reference proteome</keyword>